<feature type="compositionally biased region" description="Low complexity" evidence="3">
    <location>
        <begin position="199"/>
        <end position="224"/>
    </location>
</feature>
<keyword evidence="6" id="KW-1185">Reference proteome</keyword>
<evidence type="ECO:0000256" key="1">
    <source>
        <dbReference type="ARBA" id="ARBA00023125"/>
    </source>
</evidence>
<dbReference type="SUPFAM" id="SSF56349">
    <property type="entry name" value="DNA breaking-rejoining enzymes"/>
    <property type="match status" value="1"/>
</dbReference>
<protein>
    <recommendedName>
        <fullName evidence="4">Core-binding (CB) domain-containing protein</fullName>
    </recommendedName>
</protein>
<evidence type="ECO:0000313" key="6">
    <source>
        <dbReference type="Proteomes" id="UP000437736"/>
    </source>
</evidence>
<comment type="caution">
    <text evidence="5">The sequence shown here is derived from an EMBL/GenBank/DDBJ whole genome shotgun (WGS) entry which is preliminary data.</text>
</comment>
<dbReference type="InterPro" id="IPR010998">
    <property type="entry name" value="Integrase_recombinase_N"/>
</dbReference>
<accession>A0ABW9QXF9</accession>
<dbReference type="InterPro" id="IPR011010">
    <property type="entry name" value="DNA_brk_join_enz"/>
</dbReference>
<feature type="region of interest" description="Disordered" evidence="3">
    <location>
        <begin position="55"/>
        <end position="97"/>
    </location>
</feature>
<dbReference type="InterPro" id="IPR044068">
    <property type="entry name" value="CB"/>
</dbReference>
<feature type="domain" description="Core-binding (CB)" evidence="4">
    <location>
        <begin position="100"/>
        <end position="183"/>
    </location>
</feature>
<dbReference type="Pfam" id="PF14659">
    <property type="entry name" value="Phage_int_SAM_3"/>
    <property type="match status" value="1"/>
</dbReference>
<sequence>MSAAVHTRPDEYAQHGSPFWLPLASRDWQVGAQRRPHRGTATWLGRGVRLLRRLQEPLVRHRGSPDREADPRQGSGQDEGRGHATTARDRRRRAHRRGVADRQAFLEHWLTTVVAGRVGERTRDSYERIVRKHLSPALGHIRLEKLTPEDVDRMLAAKAATGLCRAYITRMRIVLADALEHAQRRGLVVRNAGALAVMPRTAAPTPRRPSTSRSCSGTSSGPRRAAGELVARQRHGTTLR</sequence>
<proteinExistence type="predicted"/>
<evidence type="ECO:0000313" key="5">
    <source>
        <dbReference type="EMBL" id="MST34547.1"/>
    </source>
</evidence>
<evidence type="ECO:0000256" key="2">
    <source>
        <dbReference type="PROSITE-ProRule" id="PRU01248"/>
    </source>
</evidence>
<dbReference type="InterPro" id="IPR004107">
    <property type="entry name" value="Integrase_SAM-like_N"/>
</dbReference>
<feature type="compositionally biased region" description="Basic and acidic residues" evidence="3">
    <location>
        <begin position="55"/>
        <end position="71"/>
    </location>
</feature>
<name>A0ABW9QXF9_9ACTN</name>
<reference evidence="5 6" key="1">
    <citation type="submission" date="2019-11" db="EMBL/GenBank/DDBJ databases">
        <title>Acidiferrimicrobium australis gen. nov., sp. nov., an acidophilic and obligately heterotrophic, member of the Actinobacteria that catalyses dissimilatory oxido- reduction of iron isolated from metal-rich acidic water in Chile.</title>
        <authorList>
            <person name="Gonzalez D."/>
            <person name="Huber K."/>
            <person name="Hedrich S."/>
            <person name="Rojas-Villalobos C."/>
            <person name="Quatrini R."/>
            <person name="Dinamarca M.A."/>
            <person name="Schwarz A."/>
            <person name="Canales C."/>
            <person name="Nancucheo I."/>
        </authorList>
    </citation>
    <scope>NUCLEOTIDE SEQUENCE [LARGE SCALE GENOMIC DNA]</scope>
    <source>
        <strain evidence="5 6">USS-CCA1</strain>
    </source>
</reference>
<dbReference type="Gene3D" id="1.10.150.130">
    <property type="match status" value="1"/>
</dbReference>
<evidence type="ECO:0000259" key="4">
    <source>
        <dbReference type="PROSITE" id="PS51900"/>
    </source>
</evidence>
<dbReference type="PROSITE" id="PS51900">
    <property type="entry name" value="CB"/>
    <property type="match status" value="1"/>
</dbReference>
<dbReference type="EMBL" id="WJHE01001064">
    <property type="protein sequence ID" value="MST34547.1"/>
    <property type="molecule type" value="Genomic_DNA"/>
</dbReference>
<evidence type="ECO:0000256" key="3">
    <source>
        <dbReference type="SAM" id="MobiDB-lite"/>
    </source>
</evidence>
<gene>
    <name evidence="5" type="ORF">GHK86_17695</name>
</gene>
<feature type="compositionally biased region" description="Basic and acidic residues" evidence="3">
    <location>
        <begin position="78"/>
        <end position="88"/>
    </location>
</feature>
<dbReference type="Proteomes" id="UP000437736">
    <property type="component" value="Unassembled WGS sequence"/>
</dbReference>
<feature type="region of interest" description="Disordered" evidence="3">
    <location>
        <begin position="199"/>
        <end position="240"/>
    </location>
</feature>
<keyword evidence="1 2" id="KW-0238">DNA-binding</keyword>
<organism evidence="5 6">
    <name type="scientific">Acidiferrimicrobium australe</name>
    <dbReference type="NCBI Taxonomy" id="2664430"/>
    <lineage>
        <taxon>Bacteria</taxon>
        <taxon>Bacillati</taxon>
        <taxon>Actinomycetota</taxon>
        <taxon>Acidimicrobiia</taxon>
        <taxon>Acidimicrobiales</taxon>
        <taxon>Acidimicrobiaceae</taxon>
        <taxon>Acidiferrimicrobium</taxon>
    </lineage>
</organism>